<dbReference type="EMBL" id="BOSE01000001">
    <property type="protein sequence ID" value="GIP15290.1"/>
    <property type="molecule type" value="Genomic_DNA"/>
</dbReference>
<evidence type="ECO:0008006" key="3">
    <source>
        <dbReference type="Google" id="ProtNLM"/>
    </source>
</evidence>
<proteinExistence type="predicted"/>
<sequence>MSRDTLVSVCRLNVVDNSTASIVQIGDREHTCLYNQAITIKRDKTIYGTDEPYFESYPLFYSAVPALDWMLPAGKVDHCMLGKLVPLPQQTHTIEIDSINIISNSDASNIQIGNGGKLAIINREKSFKQYLSGEEEVQKAQL</sequence>
<accession>A0A920CWJ0</accession>
<reference evidence="1" key="1">
    <citation type="submission" date="2021-03" db="EMBL/GenBank/DDBJ databases">
        <title>Antimicrobial resistance genes in bacteria isolated from Japanese honey, and their potential for conferring macrolide and lincosamide resistance in the American foulbrood pathogen Paenibacillus larvae.</title>
        <authorList>
            <person name="Okamoto M."/>
            <person name="Kumagai M."/>
            <person name="Kanamori H."/>
            <person name="Takamatsu D."/>
        </authorList>
    </citation>
    <scope>NUCLEOTIDE SEQUENCE</scope>
    <source>
        <strain evidence="1">J40TS1</strain>
    </source>
</reference>
<keyword evidence="2" id="KW-1185">Reference proteome</keyword>
<dbReference type="InterPro" id="IPR024496">
    <property type="entry name" value="Spore_germ_GerPE"/>
</dbReference>
<name>A0A920CWJ0_9BACL</name>
<evidence type="ECO:0000313" key="2">
    <source>
        <dbReference type="Proteomes" id="UP000683139"/>
    </source>
</evidence>
<dbReference type="Pfam" id="PF10970">
    <property type="entry name" value="GerPE"/>
    <property type="match status" value="1"/>
</dbReference>
<dbReference type="Proteomes" id="UP000683139">
    <property type="component" value="Unassembled WGS sequence"/>
</dbReference>
<protein>
    <recommendedName>
        <fullName evidence="3">Spore germination protein GerPE</fullName>
    </recommendedName>
</protein>
<comment type="caution">
    <text evidence="1">The sequence shown here is derived from an EMBL/GenBank/DDBJ whole genome shotgun (WGS) entry which is preliminary data.</text>
</comment>
<organism evidence="1 2">
    <name type="scientific">Paenibacillus montaniterrae</name>
    <dbReference type="NCBI Taxonomy" id="429341"/>
    <lineage>
        <taxon>Bacteria</taxon>
        <taxon>Bacillati</taxon>
        <taxon>Bacillota</taxon>
        <taxon>Bacilli</taxon>
        <taxon>Bacillales</taxon>
        <taxon>Paenibacillaceae</taxon>
        <taxon>Paenibacillus</taxon>
    </lineage>
</organism>
<dbReference type="RefSeq" id="WP_213513511.1">
    <property type="nucleotide sequence ID" value="NZ_BOSE01000001.1"/>
</dbReference>
<dbReference type="AlphaFoldDB" id="A0A920CWJ0"/>
<evidence type="ECO:0000313" key="1">
    <source>
        <dbReference type="EMBL" id="GIP15290.1"/>
    </source>
</evidence>
<gene>
    <name evidence="1" type="ORF">J40TS1_09320</name>
</gene>